<keyword evidence="5 13" id="KW-0255">Endonuclease</keyword>
<sequence>MDRDFYKTYAISDSDNDSVIILNPGTDQTNISLYKDCPTSPEEPEFFRQVIRRQKRKKSLSPILTLHCGKDASYSEKNLPTNENQDYSYRTKIPKSNINEPKNQKNDELYNRNIPKSDIYTTMSHENTIEILQPKQKKRLSKEEKEEKKKIEMARKNIKKKLADELKRLSPKECMKYITVHIDVNLQNQGYSEQIISEIQSTDVKYKIESNTSVSHSVTWSRQISDTNSEDESFMLLIWDFEYVKKLILSDQLIEKINFIKIYKSQLSIIIHCTTDELKKTRSKKNSQLSRSDMLKSLEQMLLSCSISFRFIENKNEISLAILYYTKSIAQKPFKLNKYKEEQDGCNWYASGHTKNCISVDKNGTGLSQLWRQMLSQFPLCTLEISEAISSVYTSPITLLKAYENCRSRLEGETLLQDIPVRRGFGPLASNRRIGPELSKKIYIFFTDNTGSTTLFQ</sequence>
<name>A0A2S2QAY4_9HEMI</name>
<evidence type="ECO:0000256" key="6">
    <source>
        <dbReference type="ARBA" id="ARBA00022763"/>
    </source>
</evidence>
<dbReference type="Pfam" id="PF21292">
    <property type="entry name" value="EME1-MUS81_C"/>
    <property type="match status" value="1"/>
</dbReference>
<evidence type="ECO:0000256" key="12">
    <source>
        <dbReference type="ARBA" id="ARBA00023254"/>
    </source>
</evidence>
<evidence type="ECO:0000256" key="4">
    <source>
        <dbReference type="ARBA" id="ARBA00022723"/>
    </source>
</evidence>
<dbReference type="GO" id="GO:0031573">
    <property type="term" value="P:mitotic intra-S DNA damage checkpoint signaling"/>
    <property type="evidence" value="ECO:0007669"/>
    <property type="project" value="TreeGrafter"/>
</dbReference>
<keyword evidence="4" id="KW-0479">Metal-binding</keyword>
<keyword evidence="8" id="KW-0460">Magnesium</keyword>
<evidence type="ECO:0000313" key="13">
    <source>
        <dbReference type="EMBL" id="MBY74690.1"/>
    </source>
</evidence>
<evidence type="ECO:0000256" key="2">
    <source>
        <dbReference type="ARBA" id="ARBA00004123"/>
    </source>
</evidence>
<dbReference type="AlphaFoldDB" id="A0A2S2QAY4"/>
<dbReference type="GO" id="GO:0005634">
    <property type="term" value="C:nucleus"/>
    <property type="evidence" value="ECO:0007669"/>
    <property type="project" value="UniProtKB-SubCell"/>
</dbReference>
<keyword evidence="9" id="KW-0233">DNA recombination</keyword>
<evidence type="ECO:0000256" key="11">
    <source>
        <dbReference type="ARBA" id="ARBA00023242"/>
    </source>
</evidence>
<dbReference type="Gene3D" id="1.10.150.670">
    <property type="entry name" value="Crossover junction endonuclease EME1, DNA-binding domain"/>
    <property type="match status" value="1"/>
</dbReference>
<dbReference type="GO" id="GO:0031297">
    <property type="term" value="P:replication fork processing"/>
    <property type="evidence" value="ECO:0007669"/>
    <property type="project" value="TreeGrafter"/>
</dbReference>
<comment type="cofactor">
    <cofactor evidence="1">
        <name>Mg(2+)</name>
        <dbReference type="ChEBI" id="CHEBI:18420"/>
    </cofactor>
</comment>
<organism evidence="13">
    <name type="scientific">Sipha flava</name>
    <name type="common">yellow sugarcane aphid</name>
    <dbReference type="NCBI Taxonomy" id="143950"/>
    <lineage>
        <taxon>Eukaryota</taxon>
        <taxon>Metazoa</taxon>
        <taxon>Ecdysozoa</taxon>
        <taxon>Arthropoda</taxon>
        <taxon>Hexapoda</taxon>
        <taxon>Insecta</taxon>
        <taxon>Pterygota</taxon>
        <taxon>Neoptera</taxon>
        <taxon>Paraneoptera</taxon>
        <taxon>Hemiptera</taxon>
        <taxon>Sternorrhyncha</taxon>
        <taxon>Aphidomorpha</taxon>
        <taxon>Aphidoidea</taxon>
        <taxon>Aphididae</taxon>
        <taxon>Sipha</taxon>
    </lineage>
</organism>
<keyword evidence="6" id="KW-0227">DNA damage</keyword>
<dbReference type="GO" id="GO:0048476">
    <property type="term" value="C:Holliday junction resolvase complex"/>
    <property type="evidence" value="ECO:0007669"/>
    <property type="project" value="InterPro"/>
</dbReference>
<dbReference type="GO" id="GO:0000712">
    <property type="term" value="P:resolution of meiotic recombination intermediates"/>
    <property type="evidence" value="ECO:0007669"/>
    <property type="project" value="TreeGrafter"/>
</dbReference>
<dbReference type="PANTHER" id="PTHR21077:SF5">
    <property type="entry name" value="CROSSOVER JUNCTION ENDONUCLEASE MMS4"/>
    <property type="match status" value="1"/>
</dbReference>
<evidence type="ECO:0000256" key="3">
    <source>
        <dbReference type="ARBA" id="ARBA00022722"/>
    </source>
</evidence>
<dbReference type="EMBL" id="GGMS01005487">
    <property type="protein sequence ID" value="MBY74690.1"/>
    <property type="molecule type" value="Transcribed_RNA"/>
</dbReference>
<dbReference type="InterPro" id="IPR033310">
    <property type="entry name" value="Mms4/EME1/EME2"/>
</dbReference>
<keyword evidence="11" id="KW-0539">Nucleus</keyword>
<dbReference type="PANTHER" id="PTHR21077">
    <property type="entry name" value="EME1 PROTEIN"/>
    <property type="match status" value="1"/>
</dbReference>
<evidence type="ECO:0000256" key="5">
    <source>
        <dbReference type="ARBA" id="ARBA00022759"/>
    </source>
</evidence>
<dbReference type="Gene3D" id="3.40.50.10130">
    <property type="match status" value="1"/>
</dbReference>
<dbReference type="GO" id="GO:0006302">
    <property type="term" value="P:double-strand break repair"/>
    <property type="evidence" value="ECO:0007669"/>
    <property type="project" value="TreeGrafter"/>
</dbReference>
<keyword evidence="7" id="KW-0378">Hydrolase</keyword>
<proteinExistence type="predicted"/>
<evidence type="ECO:0000256" key="8">
    <source>
        <dbReference type="ARBA" id="ARBA00022842"/>
    </source>
</evidence>
<gene>
    <name evidence="13" type="primary">EME1</name>
    <name evidence="13" type="ORF">g.83730</name>
</gene>
<evidence type="ECO:0000256" key="9">
    <source>
        <dbReference type="ARBA" id="ARBA00023172"/>
    </source>
</evidence>
<keyword evidence="12" id="KW-0469">Meiosis</keyword>
<reference evidence="13" key="1">
    <citation type="submission" date="2018-04" db="EMBL/GenBank/DDBJ databases">
        <title>Transcriptome assembly of Sipha flava.</title>
        <authorList>
            <person name="Scully E.D."/>
            <person name="Geib S.M."/>
            <person name="Palmer N.A."/>
            <person name="Koch K."/>
            <person name="Bradshaw J."/>
            <person name="Heng-Moss T."/>
            <person name="Sarath G."/>
        </authorList>
    </citation>
    <scope>NUCLEOTIDE SEQUENCE</scope>
</reference>
<keyword evidence="3" id="KW-0540">Nuclease</keyword>
<comment type="subcellular location">
    <subcellularLocation>
        <location evidence="2">Nucleus</location>
    </subcellularLocation>
</comment>
<dbReference type="GO" id="GO:0008821">
    <property type="term" value="F:crossover junction DNA endonuclease activity"/>
    <property type="evidence" value="ECO:0007669"/>
    <property type="project" value="TreeGrafter"/>
</dbReference>
<dbReference type="InterPro" id="IPR042530">
    <property type="entry name" value="EME1/EME2_C"/>
</dbReference>
<evidence type="ECO:0000256" key="7">
    <source>
        <dbReference type="ARBA" id="ARBA00022801"/>
    </source>
</evidence>
<evidence type="ECO:0000256" key="10">
    <source>
        <dbReference type="ARBA" id="ARBA00023204"/>
    </source>
</evidence>
<evidence type="ECO:0000256" key="1">
    <source>
        <dbReference type="ARBA" id="ARBA00001946"/>
    </source>
</evidence>
<dbReference type="GO" id="GO:0046872">
    <property type="term" value="F:metal ion binding"/>
    <property type="evidence" value="ECO:0007669"/>
    <property type="project" value="UniProtKB-KW"/>
</dbReference>
<accession>A0A2S2QAY4</accession>
<protein>
    <submittedName>
        <fullName evidence="13">Crossover junction endonuclease EME1</fullName>
    </submittedName>
</protein>
<dbReference type="OrthoDB" id="343092at2759"/>
<keyword evidence="10" id="KW-0234">DNA repair</keyword>